<evidence type="ECO:0000256" key="1">
    <source>
        <dbReference type="PROSITE-ProRule" id="PRU00175"/>
    </source>
</evidence>
<evidence type="ECO:0000313" key="6">
    <source>
        <dbReference type="Proteomes" id="UP001162131"/>
    </source>
</evidence>
<dbReference type="AlphaFoldDB" id="A0AAU9KBK5"/>
<keyword evidence="3" id="KW-0732">Signal</keyword>
<keyword evidence="6" id="KW-1185">Reference proteome</keyword>
<protein>
    <recommendedName>
        <fullName evidence="4">RING-type domain-containing protein</fullName>
    </recommendedName>
</protein>
<dbReference type="Pfam" id="PF13639">
    <property type="entry name" value="zf-RING_2"/>
    <property type="match status" value="1"/>
</dbReference>
<feature type="transmembrane region" description="Helical" evidence="2">
    <location>
        <begin position="67"/>
        <end position="87"/>
    </location>
</feature>
<dbReference type="InterPro" id="IPR044249">
    <property type="entry name" value="XERICO-like"/>
</dbReference>
<dbReference type="EMBL" id="CAJZBQ010000062">
    <property type="protein sequence ID" value="CAG9335406.1"/>
    <property type="molecule type" value="Genomic_DNA"/>
</dbReference>
<gene>
    <name evidence="5" type="ORF">BSTOLATCC_MIC63879</name>
</gene>
<keyword evidence="1" id="KW-0479">Metal-binding</keyword>
<evidence type="ECO:0000313" key="5">
    <source>
        <dbReference type="EMBL" id="CAG9335406.1"/>
    </source>
</evidence>
<proteinExistence type="predicted"/>
<feature type="domain" description="RING-type" evidence="4">
    <location>
        <begin position="156"/>
        <end position="199"/>
    </location>
</feature>
<comment type="caution">
    <text evidence="5">The sequence shown here is derived from an EMBL/GenBank/DDBJ whole genome shotgun (WGS) entry which is preliminary data.</text>
</comment>
<organism evidence="5 6">
    <name type="scientific">Blepharisma stoltei</name>
    <dbReference type="NCBI Taxonomy" id="1481888"/>
    <lineage>
        <taxon>Eukaryota</taxon>
        <taxon>Sar</taxon>
        <taxon>Alveolata</taxon>
        <taxon>Ciliophora</taxon>
        <taxon>Postciliodesmatophora</taxon>
        <taxon>Heterotrichea</taxon>
        <taxon>Heterotrichida</taxon>
        <taxon>Blepharismidae</taxon>
        <taxon>Blepharisma</taxon>
    </lineage>
</organism>
<dbReference type="Gene3D" id="3.30.40.10">
    <property type="entry name" value="Zinc/RING finger domain, C3HC4 (zinc finger)"/>
    <property type="match status" value="1"/>
</dbReference>
<keyword evidence="2" id="KW-1133">Transmembrane helix</keyword>
<dbReference type="PANTHER" id="PTHR47258">
    <property type="match status" value="1"/>
</dbReference>
<dbReference type="InterPro" id="IPR001841">
    <property type="entry name" value="Znf_RING"/>
</dbReference>
<keyword evidence="2" id="KW-0472">Membrane</keyword>
<accession>A0AAU9KBK5</accession>
<keyword evidence="1" id="KW-0862">Zinc</keyword>
<dbReference type="PANTHER" id="PTHR47258:SF1">
    <property type="entry name" value="E3 UBIQUITIN-PROTEIN LIGASE XERICO-RELATED"/>
    <property type="match status" value="1"/>
</dbReference>
<dbReference type="PROSITE" id="PS50089">
    <property type="entry name" value="ZF_RING_2"/>
    <property type="match status" value="1"/>
</dbReference>
<name>A0AAU9KBK5_9CILI</name>
<sequence>MKGLIVIYALYLITVISDDRSDQDDSCTETCVCSPYKLGNDKCDDECDNCGCDYDHGDCHHLGSKDAIIIGLSIGGGVSLILSCIFIPKIYKLLRKRSSRVIMASIRNANPAHYRESLNTSNSSFMENFFNEDFIGKYIAKQYPAEDLKMKDNTLCTICFEGFGEGQAVRKTYCEHFFHTACLDEWIIHYKHMKCPNCNKEFKFSMQDYRIPMVRQSENYTS</sequence>
<reference evidence="5" key="1">
    <citation type="submission" date="2021-09" db="EMBL/GenBank/DDBJ databases">
        <authorList>
            <consortium name="AG Swart"/>
            <person name="Singh M."/>
            <person name="Singh A."/>
            <person name="Seah K."/>
            <person name="Emmerich C."/>
        </authorList>
    </citation>
    <scope>NUCLEOTIDE SEQUENCE</scope>
    <source>
        <strain evidence="5">ATCC30299</strain>
    </source>
</reference>
<feature type="signal peptide" evidence="3">
    <location>
        <begin position="1"/>
        <end position="18"/>
    </location>
</feature>
<dbReference type="GO" id="GO:0008270">
    <property type="term" value="F:zinc ion binding"/>
    <property type="evidence" value="ECO:0007669"/>
    <property type="project" value="UniProtKB-KW"/>
</dbReference>
<dbReference type="SUPFAM" id="SSF57850">
    <property type="entry name" value="RING/U-box"/>
    <property type="match status" value="1"/>
</dbReference>
<keyword evidence="1" id="KW-0863">Zinc-finger</keyword>
<evidence type="ECO:0000256" key="3">
    <source>
        <dbReference type="SAM" id="SignalP"/>
    </source>
</evidence>
<keyword evidence="2" id="KW-0812">Transmembrane</keyword>
<dbReference type="Proteomes" id="UP001162131">
    <property type="component" value="Unassembled WGS sequence"/>
</dbReference>
<evidence type="ECO:0000256" key="2">
    <source>
        <dbReference type="SAM" id="Phobius"/>
    </source>
</evidence>
<dbReference type="SMART" id="SM00184">
    <property type="entry name" value="RING"/>
    <property type="match status" value="1"/>
</dbReference>
<evidence type="ECO:0000259" key="4">
    <source>
        <dbReference type="PROSITE" id="PS50089"/>
    </source>
</evidence>
<dbReference type="InterPro" id="IPR013083">
    <property type="entry name" value="Znf_RING/FYVE/PHD"/>
</dbReference>
<dbReference type="Gene3D" id="4.10.470.20">
    <property type="match status" value="1"/>
</dbReference>
<feature type="chain" id="PRO_5043459905" description="RING-type domain-containing protein" evidence="3">
    <location>
        <begin position="19"/>
        <end position="222"/>
    </location>
</feature>